<accession>C8PHD2</accession>
<proteinExistence type="predicted"/>
<reference evidence="1 2" key="1">
    <citation type="submission" date="2009-07" db="EMBL/GenBank/DDBJ databases">
        <authorList>
            <person name="Madupu R."/>
            <person name="Sebastian Y."/>
            <person name="Durkin A.S."/>
            <person name="Torralba M."/>
            <person name="Methe B."/>
            <person name="Sutton G.G."/>
            <person name="Strausberg R.L."/>
            <person name="Nelson K.E."/>
        </authorList>
    </citation>
    <scope>NUCLEOTIDE SEQUENCE [LARGE SCALE GENOMIC DNA]</scope>
    <source>
        <strain evidence="1 2">RM3268</strain>
    </source>
</reference>
<organism evidence="1 2">
    <name type="scientific">Campylobacter gracilis RM3268</name>
    <dbReference type="NCBI Taxonomy" id="553220"/>
    <lineage>
        <taxon>Bacteria</taxon>
        <taxon>Pseudomonadati</taxon>
        <taxon>Campylobacterota</taxon>
        <taxon>Epsilonproteobacteria</taxon>
        <taxon>Campylobacterales</taxon>
        <taxon>Campylobacteraceae</taxon>
        <taxon>Campylobacter</taxon>
    </lineage>
</organism>
<protein>
    <submittedName>
        <fullName evidence="1">Uncharacterized protein</fullName>
    </submittedName>
</protein>
<evidence type="ECO:0000313" key="2">
    <source>
        <dbReference type="Proteomes" id="UP000005709"/>
    </source>
</evidence>
<evidence type="ECO:0000313" key="1">
    <source>
        <dbReference type="EMBL" id="EEV17546.1"/>
    </source>
</evidence>
<gene>
    <name evidence="1" type="ORF">CAMGR0001_0376</name>
</gene>
<dbReference type="Proteomes" id="UP000005709">
    <property type="component" value="Unassembled WGS sequence"/>
</dbReference>
<keyword evidence="2" id="KW-1185">Reference proteome</keyword>
<dbReference type="AlphaFoldDB" id="C8PHD2"/>
<dbReference type="EMBL" id="ACYG01000024">
    <property type="protein sequence ID" value="EEV17546.1"/>
    <property type="molecule type" value="Genomic_DNA"/>
</dbReference>
<sequence length="40" mass="4786">MEFQCVINHVKLKFLFIADRTTQIKILIKILVHRRSCLES</sequence>
<name>C8PHD2_9BACT</name>
<comment type="caution">
    <text evidence="1">The sequence shown here is derived from an EMBL/GenBank/DDBJ whole genome shotgun (WGS) entry which is preliminary data.</text>
</comment>